<dbReference type="RefSeq" id="WP_002379918.1">
    <property type="nucleotide sequence ID" value="NZ_CABEGK010000107.1"/>
</dbReference>
<evidence type="ECO:0000313" key="4">
    <source>
        <dbReference type="EMBL" id="QNP37192.1"/>
    </source>
</evidence>
<evidence type="ECO:0000256" key="2">
    <source>
        <dbReference type="SAM" id="Phobius"/>
    </source>
</evidence>
<keyword evidence="2" id="KW-0472">Membrane</keyword>
<reference evidence="5 7" key="2">
    <citation type="submission" date="2018-06" db="EMBL/GenBank/DDBJ databases">
        <authorList>
            <consortium name="Pathogen Informatics"/>
            <person name="Doyle S."/>
        </authorList>
    </citation>
    <scope>NUCLEOTIDE SEQUENCE [LARGE SCALE GENOMIC DNA]</scope>
    <source>
        <strain evidence="5 7">NCTC13379</strain>
    </source>
</reference>
<keyword evidence="2" id="KW-0812">Transmembrane</keyword>
<reference evidence="4 8" key="3">
    <citation type="submission" date="2020-08" db="EMBL/GenBank/DDBJ databases">
        <title>Enterococcus faecalis SF28073 genome assembly.</title>
        <authorList>
            <person name="Duerkop B.A."/>
            <person name="Johnson C.N."/>
        </authorList>
    </citation>
    <scope>NUCLEOTIDE SEQUENCE [LARGE SCALE GENOMIC DNA]</scope>
    <source>
        <strain evidence="4 8">SF28073</strain>
    </source>
</reference>
<evidence type="ECO:0000313" key="3">
    <source>
        <dbReference type="EMBL" id="PTN76530.1"/>
    </source>
</evidence>
<sequence length="84" mass="9811">MKDELIQDVVERLVRIETKLDNYEVLREKTEDAKEKADYAFSIAKNNEEDIKEIKENQKWSWRTIAGIGVSVVVYLFTKYLGGV</sequence>
<accession>A0A4U4BXR7</accession>
<protein>
    <submittedName>
        <fullName evidence="5">Haemolysin XhlA</fullName>
    </submittedName>
    <submittedName>
        <fullName evidence="4">Hemolysin XhlA family protein</fullName>
    </submittedName>
    <submittedName>
        <fullName evidence="3">Holin</fullName>
    </submittedName>
</protein>
<feature type="coiled-coil region" evidence="1">
    <location>
        <begin position="6"/>
        <end position="36"/>
    </location>
</feature>
<dbReference type="EMBL" id="UGIX01000001">
    <property type="protein sequence ID" value="STP63422.1"/>
    <property type="molecule type" value="Genomic_DNA"/>
</dbReference>
<keyword evidence="2" id="KW-1133">Transmembrane helix</keyword>
<dbReference type="Pfam" id="PF10779">
    <property type="entry name" value="XhlA"/>
    <property type="match status" value="1"/>
</dbReference>
<dbReference type="Proteomes" id="UP000254396">
    <property type="component" value="Unassembled WGS sequence"/>
</dbReference>
<evidence type="ECO:0000313" key="5">
    <source>
        <dbReference type="EMBL" id="STP63422.1"/>
    </source>
</evidence>
<feature type="transmembrane region" description="Helical" evidence="2">
    <location>
        <begin position="60"/>
        <end position="78"/>
    </location>
</feature>
<keyword evidence="1" id="KW-0175">Coiled coil</keyword>
<evidence type="ECO:0000313" key="7">
    <source>
        <dbReference type="Proteomes" id="UP000254396"/>
    </source>
</evidence>
<dbReference type="InterPro" id="IPR019715">
    <property type="entry name" value="Haemolysin_XhlA"/>
</dbReference>
<proteinExistence type="predicted"/>
<evidence type="ECO:0000313" key="6">
    <source>
        <dbReference type="Proteomes" id="UP000244140"/>
    </source>
</evidence>
<dbReference type="EMBL" id="PZZH01000001">
    <property type="protein sequence ID" value="PTN76530.1"/>
    <property type="molecule type" value="Genomic_DNA"/>
</dbReference>
<dbReference type="EMBL" id="CP060804">
    <property type="protein sequence ID" value="QNP37192.1"/>
    <property type="molecule type" value="Genomic_DNA"/>
</dbReference>
<evidence type="ECO:0000313" key="8">
    <source>
        <dbReference type="Proteomes" id="UP000516122"/>
    </source>
</evidence>
<dbReference type="Proteomes" id="UP000244140">
    <property type="component" value="Unassembled WGS sequence"/>
</dbReference>
<evidence type="ECO:0000256" key="1">
    <source>
        <dbReference type="SAM" id="Coils"/>
    </source>
</evidence>
<dbReference type="Proteomes" id="UP000516122">
    <property type="component" value="Chromosome"/>
</dbReference>
<name>A0A4U4BXR7_ENTFL</name>
<dbReference type="AlphaFoldDB" id="A0A4U4BXR7"/>
<gene>
    <name evidence="3" type="ORF">DAI13_01675</name>
    <name evidence="4" type="ORF">H9Q64_12060</name>
    <name evidence="5" type="ORF">NCTC13379_00237</name>
</gene>
<reference evidence="3 6" key="1">
    <citation type="submission" date="2018-04" db="EMBL/GenBank/DDBJ databases">
        <authorList>
            <person name="Van Tyne D."/>
        </authorList>
    </citation>
    <scope>NUCLEOTIDE SEQUENCE [LARGE SCALE GENOMIC DNA]</scope>
    <source>
        <strain evidence="3 6">B2535</strain>
    </source>
</reference>
<organism evidence="4 8">
    <name type="scientific">Enterococcus faecalis</name>
    <name type="common">Streptococcus faecalis</name>
    <dbReference type="NCBI Taxonomy" id="1351"/>
    <lineage>
        <taxon>Bacteria</taxon>
        <taxon>Bacillati</taxon>
        <taxon>Bacillota</taxon>
        <taxon>Bacilli</taxon>
        <taxon>Lactobacillales</taxon>
        <taxon>Enterococcaceae</taxon>
        <taxon>Enterococcus</taxon>
    </lineage>
</organism>